<evidence type="ECO:0000259" key="14">
    <source>
        <dbReference type="PROSITE" id="PS50950"/>
    </source>
</evidence>
<evidence type="ECO:0000256" key="8">
    <source>
        <dbReference type="ARBA" id="ARBA00023125"/>
    </source>
</evidence>
<dbReference type="InterPro" id="IPR038441">
    <property type="entry name" value="THAP_Znf_sf"/>
</dbReference>
<feature type="domain" description="THAP-type" evidence="14">
    <location>
        <begin position="1"/>
        <end position="90"/>
    </location>
</feature>
<dbReference type="PROSITE" id="PS50950">
    <property type="entry name" value="ZF_THAP"/>
    <property type="match status" value="1"/>
</dbReference>
<dbReference type="AlphaFoldDB" id="A0A7M7M284"/>
<comment type="similarity">
    <text evidence="2">Belongs to the THAP1 family.</text>
</comment>
<dbReference type="KEGG" id="nvi:100123952"/>
<feature type="region of interest" description="Disordered" evidence="13">
    <location>
        <begin position="158"/>
        <end position="184"/>
    </location>
</feature>
<dbReference type="PANTHER" id="PTHR46600">
    <property type="entry name" value="THAP DOMAIN-CONTAINING"/>
    <property type="match status" value="1"/>
</dbReference>
<keyword evidence="10" id="KW-0539">Nucleus</keyword>
<dbReference type="Gene3D" id="6.20.210.20">
    <property type="entry name" value="THAP domain"/>
    <property type="match status" value="1"/>
</dbReference>
<dbReference type="SMART" id="SM00692">
    <property type="entry name" value="DM3"/>
    <property type="match status" value="1"/>
</dbReference>
<evidence type="ECO:0000256" key="10">
    <source>
        <dbReference type="ARBA" id="ARBA00023242"/>
    </source>
</evidence>
<evidence type="ECO:0000313" key="15">
    <source>
        <dbReference type="EnsemblMetazoa" id="XP_016841278"/>
    </source>
</evidence>
<dbReference type="GO" id="GO:0043565">
    <property type="term" value="F:sequence-specific DNA binding"/>
    <property type="evidence" value="ECO:0007669"/>
    <property type="project" value="InterPro"/>
</dbReference>
<keyword evidence="3" id="KW-0479">Metal-binding</keyword>
<evidence type="ECO:0000256" key="11">
    <source>
        <dbReference type="ARBA" id="ARBA00023306"/>
    </source>
</evidence>
<dbReference type="Proteomes" id="UP000002358">
    <property type="component" value="Chromosome 5"/>
</dbReference>
<dbReference type="SMART" id="SM00980">
    <property type="entry name" value="THAP"/>
    <property type="match status" value="1"/>
</dbReference>
<protein>
    <recommendedName>
        <fullName evidence="14">THAP-type domain-containing protein</fullName>
    </recommendedName>
</protein>
<evidence type="ECO:0000256" key="13">
    <source>
        <dbReference type="SAM" id="MobiDB-lite"/>
    </source>
</evidence>
<dbReference type="RefSeq" id="XP_016841278.1">
    <property type="nucleotide sequence ID" value="XM_016985789.2"/>
</dbReference>
<evidence type="ECO:0000256" key="9">
    <source>
        <dbReference type="ARBA" id="ARBA00023163"/>
    </source>
</evidence>
<keyword evidence="6" id="KW-0805">Transcription regulation</keyword>
<evidence type="ECO:0000256" key="6">
    <source>
        <dbReference type="ARBA" id="ARBA00023015"/>
    </source>
</evidence>
<keyword evidence="7" id="KW-0175">Coiled coil</keyword>
<name>A0A7M7M284_NASVI</name>
<keyword evidence="8 12" id="KW-0238">DNA-binding</keyword>
<dbReference type="OrthoDB" id="7331812at2759"/>
<dbReference type="SUPFAM" id="SSF57716">
    <property type="entry name" value="Glucocorticoid receptor-like (DNA-binding domain)"/>
    <property type="match status" value="1"/>
</dbReference>
<evidence type="ECO:0000256" key="5">
    <source>
        <dbReference type="ARBA" id="ARBA00022833"/>
    </source>
</evidence>
<evidence type="ECO:0000256" key="1">
    <source>
        <dbReference type="ARBA" id="ARBA00004642"/>
    </source>
</evidence>
<evidence type="ECO:0000256" key="4">
    <source>
        <dbReference type="ARBA" id="ARBA00022771"/>
    </source>
</evidence>
<evidence type="ECO:0000256" key="2">
    <source>
        <dbReference type="ARBA" id="ARBA00006177"/>
    </source>
</evidence>
<evidence type="ECO:0000256" key="3">
    <source>
        <dbReference type="ARBA" id="ARBA00022723"/>
    </source>
</evidence>
<evidence type="ECO:0000256" key="12">
    <source>
        <dbReference type="PROSITE-ProRule" id="PRU00309"/>
    </source>
</evidence>
<sequence length="456" mass="52259">MTRKCIMCKSKNYKNTYSFFSAPKDPEIRRLWQEAIKIKDYTVNEDTYVCSKHFTKDDIITHWVSGVPPHVITIKYKKCRLRPGAVPVPLDSTNNSVNDTTSETQKNGIILDGKKYFIEPKKKDLDSSSKVHKSEEASNESLNCNLEDEIYEYIPEDSQEPEELEIETNPTRTSKRQKLNDRNTSNQEIMLVDCTDDDADIQVNDIEVEKNKSNKPLDDLDNTETIVTYVPKRTYIKVKKGLKKADSNILSEDMVSSMNWHDAAITEKFAILKDNMDDINENLNKSDYEPVHLAQEIIYCDNTLSFEDFIEMYNEVSLPSSWFTSLVSKEHDTTVIYCCMNISSTGMPYLEKKIFLSNNMILRCGVFDKEINIAKIWKTGGNQVVTALADIEEFIKDFDQMSICPGILGENFVENSNQAVVTLDGSTWRHSQCSMILSENQTTCLQCASLMRRKKS</sequence>
<dbReference type="InParanoid" id="A0A7M7M284"/>
<dbReference type="InterPro" id="IPR006612">
    <property type="entry name" value="THAP_Znf"/>
</dbReference>
<keyword evidence="16" id="KW-1185">Reference proteome</keyword>
<dbReference type="InterPro" id="IPR026516">
    <property type="entry name" value="THAP1/10"/>
</dbReference>
<proteinExistence type="inferred from homology"/>
<keyword evidence="4 12" id="KW-0863">Zinc-finger</keyword>
<evidence type="ECO:0000313" key="16">
    <source>
        <dbReference type="Proteomes" id="UP000002358"/>
    </source>
</evidence>
<accession>A0A7M7M284</accession>
<dbReference type="GO" id="GO:0008270">
    <property type="term" value="F:zinc ion binding"/>
    <property type="evidence" value="ECO:0007669"/>
    <property type="project" value="UniProtKB-KW"/>
</dbReference>
<keyword evidence="11" id="KW-0131">Cell cycle</keyword>
<dbReference type="PANTHER" id="PTHR46600:SF1">
    <property type="entry name" value="THAP DOMAIN-CONTAINING PROTEIN 1"/>
    <property type="match status" value="1"/>
</dbReference>
<dbReference type="GeneID" id="100123952"/>
<dbReference type="GO" id="GO:0005654">
    <property type="term" value="C:nucleoplasm"/>
    <property type="evidence" value="ECO:0007669"/>
    <property type="project" value="UniProtKB-SubCell"/>
</dbReference>
<dbReference type="EnsemblMetazoa" id="XM_016985789">
    <property type="protein sequence ID" value="XP_016841278"/>
    <property type="gene ID" value="LOC100123952"/>
</dbReference>
<evidence type="ECO:0000256" key="7">
    <source>
        <dbReference type="ARBA" id="ARBA00023054"/>
    </source>
</evidence>
<keyword evidence="5" id="KW-0862">Zinc</keyword>
<keyword evidence="9" id="KW-0804">Transcription</keyword>
<dbReference type="Pfam" id="PF05485">
    <property type="entry name" value="THAP"/>
    <property type="match status" value="1"/>
</dbReference>
<comment type="subcellular location">
    <subcellularLocation>
        <location evidence="1">Nucleus</location>
        <location evidence="1">Nucleoplasm</location>
    </subcellularLocation>
</comment>
<reference evidence="15" key="1">
    <citation type="submission" date="2021-01" db="UniProtKB">
        <authorList>
            <consortium name="EnsemblMetazoa"/>
        </authorList>
    </citation>
    <scope>IDENTIFICATION</scope>
</reference>
<organism evidence="15 16">
    <name type="scientific">Nasonia vitripennis</name>
    <name type="common">Parasitic wasp</name>
    <dbReference type="NCBI Taxonomy" id="7425"/>
    <lineage>
        <taxon>Eukaryota</taxon>
        <taxon>Metazoa</taxon>
        <taxon>Ecdysozoa</taxon>
        <taxon>Arthropoda</taxon>
        <taxon>Hexapoda</taxon>
        <taxon>Insecta</taxon>
        <taxon>Pterygota</taxon>
        <taxon>Neoptera</taxon>
        <taxon>Endopterygota</taxon>
        <taxon>Hymenoptera</taxon>
        <taxon>Apocrita</taxon>
        <taxon>Proctotrupomorpha</taxon>
        <taxon>Chalcidoidea</taxon>
        <taxon>Pteromalidae</taxon>
        <taxon>Pteromalinae</taxon>
        <taxon>Nasonia</taxon>
    </lineage>
</organism>